<protein>
    <submittedName>
        <fullName evidence="2">Uncharacterized protein</fullName>
    </submittedName>
</protein>
<dbReference type="InterPro" id="IPR007612">
    <property type="entry name" value="LOR"/>
</dbReference>
<dbReference type="EMBL" id="CAJOBH010007490">
    <property type="protein sequence ID" value="CAF4085654.1"/>
    <property type="molecule type" value="Genomic_DNA"/>
</dbReference>
<dbReference type="InterPro" id="IPR025659">
    <property type="entry name" value="Tubby-like_C"/>
</dbReference>
<evidence type="ECO:0000313" key="2">
    <source>
        <dbReference type="EMBL" id="CAF1300765.1"/>
    </source>
</evidence>
<dbReference type="EMBL" id="CAJNOV010007857">
    <property type="protein sequence ID" value="CAF1300765.1"/>
    <property type="molecule type" value="Genomic_DNA"/>
</dbReference>
<dbReference type="Proteomes" id="UP000681967">
    <property type="component" value="Unassembled WGS sequence"/>
</dbReference>
<dbReference type="EMBL" id="CAJNRE010015295">
    <property type="protein sequence ID" value="CAF2136069.1"/>
    <property type="molecule type" value="Genomic_DNA"/>
</dbReference>
<comment type="caution">
    <text evidence="2">The sequence shown here is derived from an EMBL/GenBank/DDBJ whole genome shotgun (WGS) entry which is preliminary data.</text>
</comment>
<dbReference type="Proteomes" id="UP000681720">
    <property type="component" value="Unassembled WGS sequence"/>
</dbReference>
<evidence type="ECO:0000313" key="5">
    <source>
        <dbReference type="EMBL" id="CAF4085654.1"/>
    </source>
</evidence>
<evidence type="ECO:0000256" key="1">
    <source>
        <dbReference type="ARBA" id="ARBA00005437"/>
    </source>
</evidence>
<dbReference type="EMBL" id="CAJOBJ010040624">
    <property type="protein sequence ID" value="CAF4324372.1"/>
    <property type="molecule type" value="Genomic_DNA"/>
</dbReference>
<dbReference type="Proteomes" id="UP000663834">
    <property type="component" value="Unassembled WGS sequence"/>
</dbReference>
<evidence type="ECO:0000313" key="8">
    <source>
        <dbReference type="Proteomes" id="UP000663855"/>
    </source>
</evidence>
<evidence type="ECO:0000313" key="3">
    <source>
        <dbReference type="EMBL" id="CAF1543000.1"/>
    </source>
</evidence>
<dbReference type="AlphaFoldDB" id="A0A815E1A0"/>
<dbReference type="Pfam" id="PF04525">
    <property type="entry name" value="LOR"/>
    <property type="match status" value="1"/>
</dbReference>
<evidence type="ECO:0000313" key="6">
    <source>
        <dbReference type="EMBL" id="CAF4103684.1"/>
    </source>
</evidence>
<gene>
    <name evidence="5" type="ORF">BYL167_LOCUS18323</name>
    <name evidence="2" type="ORF">CJN711_LOCUS16922</name>
    <name evidence="7" type="ORF">GIL414_LOCUS26835</name>
    <name evidence="3" type="ORF">KQP761_LOCUS17092</name>
    <name evidence="4" type="ORF">MBJ925_LOCUS28621</name>
    <name evidence="6" type="ORF">SMN809_LOCUS17465</name>
</gene>
<dbReference type="Proteomes" id="UP000676336">
    <property type="component" value="Unassembled WGS sequence"/>
</dbReference>
<evidence type="ECO:0000313" key="4">
    <source>
        <dbReference type="EMBL" id="CAF2136069.1"/>
    </source>
</evidence>
<reference evidence="2" key="1">
    <citation type="submission" date="2021-02" db="EMBL/GenBank/DDBJ databases">
        <authorList>
            <person name="Nowell W R."/>
        </authorList>
    </citation>
    <scope>NUCLEOTIDE SEQUENCE</scope>
</reference>
<organism evidence="2 8">
    <name type="scientific">Rotaria magnacalcarata</name>
    <dbReference type="NCBI Taxonomy" id="392030"/>
    <lineage>
        <taxon>Eukaryota</taxon>
        <taxon>Metazoa</taxon>
        <taxon>Spiralia</taxon>
        <taxon>Gnathifera</taxon>
        <taxon>Rotifera</taxon>
        <taxon>Eurotatoria</taxon>
        <taxon>Bdelloidea</taxon>
        <taxon>Philodinida</taxon>
        <taxon>Philodinidae</taxon>
        <taxon>Rotaria</taxon>
    </lineage>
</organism>
<dbReference type="InterPro" id="IPR038595">
    <property type="entry name" value="LOR_sf"/>
</dbReference>
<dbReference type="Proteomes" id="UP000663855">
    <property type="component" value="Unassembled WGS sequence"/>
</dbReference>
<dbReference type="Gene3D" id="2.40.160.200">
    <property type="entry name" value="LURP1-related"/>
    <property type="match status" value="1"/>
</dbReference>
<dbReference type="Proteomes" id="UP000663824">
    <property type="component" value="Unassembled WGS sequence"/>
</dbReference>
<name>A0A815E1A0_9BILA</name>
<evidence type="ECO:0000313" key="7">
    <source>
        <dbReference type="EMBL" id="CAF4324372.1"/>
    </source>
</evidence>
<accession>A0A815E1A0</accession>
<dbReference type="SUPFAM" id="SSF54518">
    <property type="entry name" value="Tubby C-terminal domain-like"/>
    <property type="match status" value="1"/>
</dbReference>
<proteinExistence type="inferred from homology"/>
<dbReference type="EMBL" id="CAJNOW010008718">
    <property type="protein sequence ID" value="CAF1543000.1"/>
    <property type="molecule type" value="Genomic_DNA"/>
</dbReference>
<comment type="similarity">
    <text evidence="1">Belongs to the LOR family.</text>
</comment>
<dbReference type="EMBL" id="CAJOBI010008092">
    <property type="protein sequence ID" value="CAF4103684.1"/>
    <property type="molecule type" value="Genomic_DNA"/>
</dbReference>
<sequence>MSSENLIQKPMKNTNYEIHRNLLSFFHQYTIKEKNGFRKYKVRSDPFLLGGTTILKDINGHCLWKIRKSRFSYLNKLKIASVDTNGTEHPIATMKEKFRFIVQTFVIKSRTYGNYIMKSFHGGSGSFALKKEDGTMVAIILPKLSSMAIVYKVEVFGSDNDMNEDDHTFILALITVFIRS</sequence>
<dbReference type="OrthoDB" id="10295797at2759"/>